<dbReference type="AlphaFoldDB" id="A0A3D8GUQ6"/>
<dbReference type="EMBL" id="QNQT01000002">
    <property type="protein sequence ID" value="RDU37891.1"/>
    <property type="molecule type" value="Genomic_DNA"/>
</dbReference>
<comment type="caution">
    <text evidence="1">The sequence shown here is derived from an EMBL/GenBank/DDBJ whole genome shotgun (WGS) entry which is preliminary data.</text>
</comment>
<proteinExistence type="predicted"/>
<gene>
    <name evidence="1" type="ORF">DRW41_08740</name>
</gene>
<evidence type="ECO:0000313" key="2">
    <source>
        <dbReference type="Proteomes" id="UP000257144"/>
    </source>
</evidence>
<evidence type="ECO:0008006" key="3">
    <source>
        <dbReference type="Google" id="ProtNLM"/>
    </source>
</evidence>
<dbReference type="OrthoDB" id="2900432at2"/>
<organism evidence="1 2">
    <name type="scientific">Neobacillus piezotolerans</name>
    <dbReference type="NCBI Taxonomy" id="2259171"/>
    <lineage>
        <taxon>Bacteria</taxon>
        <taxon>Bacillati</taxon>
        <taxon>Bacillota</taxon>
        <taxon>Bacilli</taxon>
        <taxon>Bacillales</taxon>
        <taxon>Bacillaceae</taxon>
        <taxon>Neobacillus</taxon>
    </lineage>
</organism>
<protein>
    <recommendedName>
        <fullName evidence="3">Bulb-type lectin domain-containing protein</fullName>
    </recommendedName>
</protein>
<sequence>MKGLSANIIALGVVVLYSTWSISNAIISSSSSFPHHISVDQNTEGSYELIVNDGWLYLYDKSNGQIWKKQDNLTAEWERVKHYSQ</sequence>
<reference evidence="1 2" key="1">
    <citation type="submission" date="2018-07" db="EMBL/GenBank/DDBJ databases">
        <title>Bacillus sp. YLB-04 draft genome sequence.</title>
        <authorList>
            <person name="Yu L."/>
            <person name="Tang X."/>
        </authorList>
    </citation>
    <scope>NUCLEOTIDE SEQUENCE [LARGE SCALE GENOMIC DNA]</scope>
    <source>
        <strain evidence="1 2">YLB-04</strain>
    </source>
</reference>
<keyword evidence="2" id="KW-1185">Reference proteome</keyword>
<accession>A0A3D8GUQ6</accession>
<dbReference type="RefSeq" id="WP_115451561.1">
    <property type="nucleotide sequence ID" value="NZ_QNQT01000002.1"/>
</dbReference>
<name>A0A3D8GUQ6_9BACI</name>
<evidence type="ECO:0000313" key="1">
    <source>
        <dbReference type="EMBL" id="RDU37891.1"/>
    </source>
</evidence>
<dbReference type="Proteomes" id="UP000257144">
    <property type="component" value="Unassembled WGS sequence"/>
</dbReference>